<dbReference type="InterPro" id="IPR002350">
    <property type="entry name" value="Kazal_dom"/>
</dbReference>
<reference evidence="2" key="1">
    <citation type="submission" date="2025-08" db="UniProtKB">
        <authorList>
            <consortium name="Ensembl"/>
        </authorList>
    </citation>
    <scope>IDENTIFICATION</scope>
</reference>
<dbReference type="SUPFAM" id="SSF100895">
    <property type="entry name" value="Kazal-type serine protease inhibitors"/>
    <property type="match status" value="1"/>
</dbReference>
<dbReference type="SMART" id="SM00280">
    <property type="entry name" value="KAZAL"/>
    <property type="match status" value="1"/>
</dbReference>
<dbReference type="PANTHER" id="PTHR21312">
    <property type="entry name" value="SERINE PROTEASE INHIBITOR"/>
    <property type="match status" value="1"/>
</dbReference>
<dbReference type="PROSITE" id="PS51465">
    <property type="entry name" value="KAZAL_2"/>
    <property type="match status" value="1"/>
</dbReference>
<evidence type="ECO:0000259" key="1">
    <source>
        <dbReference type="PROSITE" id="PS51465"/>
    </source>
</evidence>
<dbReference type="InterPro" id="IPR036058">
    <property type="entry name" value="Kazal_dom_sf"/>
</dbReference>
<dbReference type="PANTHER" id="PTHR21312:SF30">
    <property type="entry name" value="SERINE PROTEASE INHIBITOR KAZAL-TYPE 11-RELATED"/>
    <property type="match status" value="1"/>
</dbReference>
<feature type="domain" description="Kazal-like" evidence="1">
    <location>
        <begin position="6"/>
        <end position="61"/>
    </location>
</feature>
<evidence type="ECO:0000313" key="3">
    <source>
        <dbReference type="Proteomes" id="UP000694414"/>
    </source>
</evidence>
<proteinExistence type="predicted"/>
<dbReference type="PROSITE" id="PS00282">
    <property type="entry name" value="KAZAL_1"/>
    <property type="match status" value="1"/>
</dbReference>
<dbReference type="GeneTree" id="ENSGT01010000224460"/>
<keyword evidence="3" id="KW-1185">Reference proteome</keyword>
<accession>A0A8C8ZSC4</accession>
<dbReference type="AlphaFoldDB" id="A0A8C8ZSC4"/>
<dbReference type="CDD" id="cd00104">
    <property type="entry name" value="KAZAL_FS"/>
    <property type="match status" value="1"/>
</dbReference>
<name>A0A8C8ZSC4_PROSS</name>
<organism evidence="2 3">
    <name type="scientific">Prolemur simus</name>
    <name type="common">Greater bamboo lemur</name>
    <name type="synonym">Hapalemur simus</name>
    <dbReference type="NCBI Taxonomy" id="1328070"/>
    <lineage>
        <taxon>Eukaryota</taxon>
        <taxon>Metazoa</taxon>
        <taxon>Chordata</taxon>
        <taxon>Craniata</taxon>
        <taxon>Vertebrata</taxon>
        <taxon>Euteleostomi</taxon>
        <taxon>Mammalia</taxon>
        <taxon>Eutheria</taxon>
        <taxon>Euarchontoglires</taxon>
        <taxon>Primates</taxon>
        <taxon>Strepsirrhini</taxon>
        <taxon>Lemuriformes</taxon>
        <taxon>Lemuridae</taxon>
        <taxon>Prolemur</taxon>
    </lineage>
</organism>
<dbReference type="Gene3D" id="3.30.60.30">
    <property type="match status" value="1"/>
</dbReference>
<reference evidence="2" key="2">
    <citation type="submission" date="2025-09" db="UniProtKB">
        <authorList>
            <consortium name="Ensembl"/>
        </authorList>
    </citation>
    <scope>IDENTIFICATION</scope>
</reference>
<dbReference type="Pfam" id="PF00050">
    <property type="entry name" value="Kazal_1"/>
    <property type="match status" value="1"/>
</dbReference>
<dbReference type="Ensembl" id="ENSPSMT00000023076.1">
    <property type="protein sequence ID" value="ENSPSMP00000019906.1"/>
    <property type="gene ID" value="ENSPSMG00000014059.1"/>
</dbReference>
<sequence>MYQSYFHHRFDCKVYADRLHHCTREMDPICTKTGHTYSNRCQFCSAKSENEGVEFRRYGRC</sequence>
<dbReference type="Proteomes" id="UP000694414">
    <property type="component" value="Unplaced"/>
</dbReference>
<evidence type="ECO:0000313" key="2">
    <source>
        <dbReference type="Ensembl" id="ENSPSMP00000019906.1"/>
    </source>
</evidence>
<protein>
    <recommendedName>
        <fullName evidence="1">Kazal-like domain-containing protein</fullName>
    </recommendedName>
</protein>